<keyword evidence="2" id="KW-1133">Transmembrane helix</keyword>
<accession>A0AAV4AC91</accession>
<gene>
    <name evidence="3" type="ORF">PoB_003054900</name>
</gene>
<comment type="caution">
    <text evidence="3">The sequence shown here is derived from an EMBL/GenBank/DDBJ whole genome shotgun (WGS) entry which is preliminary data.</text>
</comment>
<reference evidence="3 4" key="1">
    <citation type="journal article" date="2021" name="Elife">
        <title>Chloroplast acquisition without the gene transfer in kleptoplastic sea slugs, Plakobranchus ocellatus.</title>
        <authorList>
            <person name="Maeda T."/>
            <person name="Takahashi S."/>
            <person name="Yoshida T."/>
            <person name="Shimamura S."/>
            <person name="Takaki Y."/>
            <person name="Nagai Y."/>
            <person name="Toyoda A."/>
            <person name="Suzuki Y."/>
            <person name="Arimoto A."/>
            <person name="Ishii H."/>
            <person name="Satoh N."/>
            <person name="Nishiyama T."/>
            <person name="Hasebe M."/>
            <person name="Maruyama T."/>
            <person name="Minagawa J."/>
            <person name="Obokata J."/>
            <person name="Shigenobu S."/>
        </authorList>
    </citation>
    <scope>NUCLEOTIDE SEQUENCE [LARGE SCALE GENOMIC DNA]</scope>
</reference>
<evidence type="ECO:0000256" key="2">
    <source>
        <dbReference type="SAM" id="Phobius"/>
    </source>
</evidence>
<feature type="region of interest" description="Disordered" evidence="1">
    <location>
        <begin position="116"/>
        <end position="136"/>
    </location>
</feature>
<dbReference type="Proteomes" id="UP000735302">
    <property type="component" value="Unassembled WGS sequence"/>
</dbReference>
<dbReference type="EMBL" id="BLXT01003735">
    <property type="protein sequence ID" value="GFO04044.1"/>
    <property type="molecule type" value="Genomic_DNA"/>
</dbReference>
<keyword evidence="2" id="KW-0472">Membrane</keyword>
<organism evidence="3 4">
    <name type="scientific">Plakobranchus ocellatus</name>
    <dbReference type="NCBI Taxonomy" id="259542"/>
    <lineage>
        <taxon>Eukaryota</taxon>
        <taxon>Metazoa</taxon>
        <taxon>Spiralia</taxon>
        <taxon>Lophotrochozoa</taxon>
        <taxon>Mollusca</taxon>
        <taxon>Gastropoda</taxon>
        <taxon>Heterobranchia</taxon>
        <taxon>Euthyneura</taxon>
        <taxon>Panpulmonata</taxon>
        <taxon>Sacoglossa</taxon>
        <taxon>Placobranchoidea</taxon>
        <taxon>Plakobranchidae</taxon>
        <taxon>Plakobranchus</taxon>
    </lineage>
</organism>
<evidence type="ECO:0000256" key="1">
    <source>
        <dbReference type="SAM" id="MobiDB-lite"/>
    </source>
</evidence>
<name>A0AAV4AC91_9GAST</name>
<keyword evidence="2" id="KW-0812">Transmembrane</keyword>
<feature type="compositionally biased region" description="Low complexity" evidence="1">
    <location>
        <begin position="125"/>
        <end position="136"/>
    </location>
</feature>
<sequence>MTNQSSQTELQAKQPLSVMSNSITDHHTASVADNVGGDNPTVPSNHDSNTLKKDDKNGGKSQKANYSSASSSTDEELMHVAKHVVMLFVPVTLCMLLVVATTTSIDFYTEKDEIYSPQQGDHRTSGSLSGQGASGGAQACYRRVPADLRADSVSTVPPTSPTLVAKVYICIMMGTFIFAWIYFIIQAKTSTKFVINTNNKSSLC</sequence>
<keyword evidence="4" id="KW-1185">Reference proteome</keyword>
<feature type="transmembrane region" description="Helical" evidence="2">
    <location>
        <begin position="84"/>
        <end position="105"/>
    </location>
</feature>
<feature type="region of interest" description="Disordered" evidence="1">
    <location>
        <begin position="1"/>
        <end position="73"/>
    </location>
</feature>
<protein>
    <submittedName>
        <fullName evidence="3">Presenilin</fullName>
    </submittedName>
</protein>
<feature type="transmembrane region" description="Helical" evidence="2">
    <location>
        <begin position="163"/>
        <end position="185"/>
    </location>
</feature>
<dbReference type="AlphaFoldDB" id="A0AAV4AC91"/>
<evidence type="ECO:0000313" key="4">
    <source>
        <dbReference type="Proteomes" id="UP000735302"/>
    </source>
</evidence>
<feature type="compositionally biased region" description="Basic and acidic residues" evidence="1">
    <location>
        <begin position="49"/>
        <end position="58"/>
    </location>
</feature>
<feature type="compositionally biased region" description="Polar residues" evidence="1">
    <location>
        <begin position="1"/>
        <end position="11"/>
    </location>
</feature>
<proteinExistence type="predicted"/>
<evidence type="ECO:0000313" key="3">
    <source>
        <dbReference type="EMBL" id="GFO04044.1"/>
    </source>
</evidence>